<proteinExistence type="predicted"/>
<reference evidence="1 2" key="1">
    <citation type="journal article" date="2013" name="Curr. Biol.">
        <title>Shared signatures of parasitism and phylogenomics unite Cryptomycota and microsporidia.</title>
        <authorList>
            <person name="James T.Y."/>
            <person name="Pelin A."/>
            <person name="Bonen L."/>
            <person name="Ahrendt S."/>
            <person name="Sain D."/>
            <person name="Corradi N."/>
            <person name="Stajich J.E."/>
        </authorList>
    </citation>
    <scope>NUCLEOTIDE SEQUENCE [LARGE SCALE GENOMIC DNA]</scope>
    <source>
        <strain evidence="1 2">CSF55</strain>
    </source>
</reference>
<protein>
    <submittedName>
        <fullName evidence="1">Uncharacterized protein</fullName>
    </submittedName>
</protein>
<evidence type="ECO:0000313" key="2">
    <source>
        <dbReference type="Proteomes" id="UP000030755"/>
    </source>
</evidence>
<organism evidence="1 2">
    <name type="scientific">Rozella allomycis (strain CSF55)</name>
    <dbReference type="NCBI Taxonomy" id="988480"/>
    <lineage>
        <taxon>Eukaryota</taxon>
        <taxon>Fungi</taxon>
        <taxon>Fungi incertae sedis</taxon>
        <taxon>Cryptomycota</taxon>
        <taxon>Cryptomycota incertae sedis</taxon>
        <taxon>Rozella</taxon>
    </lineage>
</organism>
<accession>A0A075ATN4</accession>
<name>A0A075ATN4_ROZAC</name>
<evidence type="ECO:0000313" key="1">
    <source>
        <dbReference type="EMBL" id="EPZ31917.1"/>
    </source>
</evidence>
<gene>
    <name evidence="1" type="ORF">O9G_005448</name>
</gene>
<dbReference type="Proteomes" id="UP000030755">
    <property type="component" value="Unassembled WGS sequence"/>
</dbReference>
<dbReference type="EMBL" id="KE561201">
    <property type="protein sequence ID" value="EPZ31917.1"/>
    <property type="molecule type" value="Genomic_DNA"/>
</dbReference>
<keyword evidence="2" id="KW-1185">Reference proteome</keyword>
<dbReference type="AlphaFoldDB" id="A0A075ATN4"/>
<sequence>MRLQIRHRKSWTSCFENDHAPSDKVLSRTDNDDAAILRCVPAQLNTFQIYIDHFPLTSITIKQLQ</sequence>
<dbReference type="HOGENOM" id="CLU_2850984_0_0_1"/>